<dbReference type="Pfam" id="PF13621">
    <property type="entry name" value="Cupin_8"/>
    <property type="match status" value="1"/>
</dbReference>
<accession>A0A2J6Q9Y3</accession>
<dbReference type="STRING" id="1745343.A0A2J6Q9Y3"/>
<dbReference type="PANTHER" id="PTHR12461">
    <property type="entry name" value="HYPOXIA-INDUCIBLE FACTOR 1 ALPHA INHIBITOR-RELATED"/>
    <property type="match status" value="1"/>
</dbReference>
<feature type="domain" description="JmjC" evidence="1">
    <location>
        <begin position="182"/>
        <end position="343"/>
    </location>
</feature>
<dbReference type="AlphaFoldDB" id="A0A2J6Q9Y3"/>
<evidence type="ECO:0000313" key="3">
    <source>
        <dbReference type="Proteomes" id="UP000235672"/>
    </source>
</evidence>
<protein>
    <submittedName>
        <fullName evidence="2">Clavaminate synthase-like protein</fullName>
    </submittedName>
</protein>
<organism evidence="2 3">
    <name type="scientific">Hyaloscypha hepaticicola</name>
    <dbReference type="NCBI Taxonomy" id="2082293"/>
    <lineage>
        <taxon>Eukaryota</taxon>
        <taxon>Fungi</taxon>
        <taxon>Dikarya</taxon>
        <taxon>Ascomycota</taxon>
        <taxon>Pezizomycotina</taxon>
        <taxon>Leotiomycetes</taxon>
        <taxon>Helotiales</taxon>
        <taxon>Hyaloscyphaceae</taxon>
        <taxon>Hyaloscypha</taxon>
    </lineage>
</organism>
<keyword evidence="3" id="KW-1185">Reference proteome</keyword>
<dbReference type="EMBL" id="KZ613476">
    <property type="protein sequence ID" value="PMD23079.1"/>
    <property type="molecule type" value="Genomic_DNA"/>
</dbReference>
<proteinExistence type="predicted"/>
<evidence type="ECO:0000313" key="2">
    <source>
        <dbReference type="EMBL" id="PMD23079.1"/>
    </source>
</evidence>
<evidence type="ECO:0000259" key="1">
    <source>
        <dbReference type="PROSITE" id="PS51184"/>
    </source>
</evidence>
<dbReference type="Gene3D" id="2.60.120.650">
    <property type="entry name" value="Cupin"/>
    <property type="match status" value="1"/>
</dbReference>
<dbReference type="OrthoDB" id="263283at2759"/>
<dbReference type="PANTHER" id="PTHR12461:SF105">
    <property type="entry name" value="HYPOXIA-INDUCIBLE FACTOR 1-ALPHA INHIBITOR"/>
    <property type="match status" value="1"/>
</dbReference>
<sequence>MPGLINTIARASRTTLLRPYSSYNEYASLSSVDRIVGTFAAVDLTEFRKRAFIPEKPLLITTKARAASNTENAIWLDQSLPAARRWFSHEPGNASSRVFTLSEPYLSRFQDTVLPYELIIEPNGDALQRYINWAQTENNGRQEVATFLAQFLSESNSRTFHRFHAPLSLFLQACQATPSHIKQPRLYIAQAQIADLPKELQHDLPTPRIVSEAGKGDIYDANIWMGIPPTYTPLHKDPNPNLFVQLASSKRVRLFEPAAGSAIFRSVQQRIGQHGSASFRGDEMMEGPERDALDEAVWGEEVRGEGYEAIVSCGDALFIPKGWWHSIKSVGGDISGSVNWWFR</sequence>
<dbReference type="InterPro" id="IPR041667">
    <property type="entry name" value="Cupin_8"/>
</dbReference>
<dbReference type="PROSITE" id="PS51184">
    <property type="entry name" value="JMJC"/>
    <property type="match status" value="1"/>
</dbReference>
<reference evidence="2 3" key="1">
    <citation type="submission" date="2016-05" db="EMBL/GenBank/DDBJ databases">
        <title>A degradative enzymes factory behind the ericoid mycorrhizal symbiosis.</title>
        <authorList>
            <consortium name="DOE Joint Genome Institute"/>
            <person name="Martino E."/>
            <person name="Morin E."/>
            <person name="Grelet G."/>
            <person name="Kuo A."/>
            <person name="Kohler A."/>
            <person name="Daghino S."/>
            <person name="Barry K."/>
            <person name="Choi C."/>
            <person name="Cichocki N."/>
            <person name="Clum A."/>
            <person name="Copeland A."/>
            <person name="Hainaut M."/>
            <person name="Haridas S."/>
            <person name="Labutti K."/>
            <person name="Lindquist E."/>
            <person name="Lipzen A."/>
            <person name="Khouja H.-R."/>
            <person name="Murat C."/>
            <person name="Ohm R."/>
            <person name="Olson A."/>
            <person name="Spatafora J."/>
            <person name="Veneault-Fourrey C."/>
            <person name="Henrissat B."/>
            <person name="Grigoriev I."/>
            <person name="Martin F."/>
            <person name="Perotto S."/>
        </authorList>
    </citation>
    <scope>NUCLEOTIDE SEQUENCE [LARGE SCALE GENOMIC DNA]</scope>
    <source>
        <strain evidence="2 3">UAMH 7357</strain>
    </source>
</reference>
<dbReference type="SUPFAM" id="SSF51197">
    <property type="entry name" value="Clavaminate synthase-like"/>
    <property type="match status" value="1"/>
</dbReference>
<gene>
    <name evidence="2" type="ORF">NA56DRAFT_86813</name>
</gene>
<name>A0A2J6Q9Y3_9HELO</name>
<dbReference type="Proteomes" id="UP000235672">
    <property type="component" value="Unassembled WGS sequence"/>
</dbReference>
<dbReference type="InterPro" id="IPR003347">
    <property type="entry name" value="JmjC_dom"/>
</dbReference>